<dbReference type="InterPro" id="IPR002575">
    <property type="entry name" value="Aminoglycoside_PTrfase"/>
</dbReference>
<protein>
    <submittedName>
        <fullName evidence="2">Phosphotransferase</fullName>
    </submittedName>
</protein>
<dbReference type="OrthoDB" id="9797603at2"/>
<accession>A0A0D0PZ71</accession>
<keyword evidence="2" id="KW-0808">Transferase</keyword>
<dbReference type="PANTHER" id="PTHR21310:SF42">
    <property type="entry name" value="BIFUNCTIONAL AAC_APH"/>
    <property type="match status" value="1"/>
</dbReference>
<dbReference type="EMBL" id="JXZB01000002">
    <property type="protein sequence ID" value="KIQ65597.1"/>
    <property type="molecule type" value="Genomic_DNA"/>
</dbReference>
<dbReference type="Proteomes" id="UP000032066">
    <property type="component" value="Unassembled WGS sequence"/>
</dbReference>
<proteinExistence type="predicted"/>
<dbReference type="Pfam" id="PF01636">
    <property type="entry name" value="APH"/>
    <property type="match status" value="1"/>
</dbReference>
<comment type="caution">
    <text evidence="2">The sequence shown here is derived from an EMBL/GenBank/DDBJ whole genome shotgun (WGS) entry which is preliminary data.</text>
</comment>
<dbReference type="SUPFAM" id="SSF56112">
    <property type="entry name" value="Protein kinase-like (PK-like)"/>
    <property type="match status" value="1"/>
</dbReference>
<dbReference type="InterPro" id="IPR051678">
    <property type="entry name" value="AGP_Transferase"/>
</dbReference>
<name>A0A0D0PZ71_KITGR</name>
<reference evidence="2 3" key="1">
    <citation type="submission" date="2015-02" db="EMBL/GenBank/DDBJ databases">
        <title>Draft genome sequence of Kitasatospora griseola MF730-N6, a bafilomycin, terpentecin and satosporin producer.</title>
        <authorList>
            <person name="Arens J.C."/>
            <person name="Haltli B."/>
            <person name="Kerr R.G."/>
        </authorList>
    </citation>
    <scope>NUCLEOTIDE SEQUENCE [LARGE SCALE GENOMIC DNA]</scope>
    <source>
        <strain evidence="2 3">MF730-N6</strain>
    </source>
</reference>
<dbReference type="GO" id="GO:0016740">
    <property type="term" value="F:transferase activity"/>
    <property type="evidence" value="ECO:0007669"/>
    <property type="project" value="UniProtKB-KW"/>
</dbReference>
<dbReference type="RefSeq" id="WP_043911897.1">
    <property type="nucleotide sequence ID" value="NZ_JXZB01000002.1"/>
</dbReference>
<dbReference type="PANTHER" id="PTHR21310">
    <property type="entry name" value="AMINOGLYCOSIDE PHOSPHOTRANSFERASE-RELATED-RELATED"/>
    <property type="match status" value="1"/>
</dbReference>
<evidence type="ECO:0000259" key="1">
    <source>
        <dbReference type="Pfam" id="PF01636"/>
    </source>
</evidence>
<dbReference type="PATRIC" id="fig|2064.6.peg.3726"/>
<evidence type="ECO:0000313" key="2">
    <source>
        <dbReference type="EMBL" id="KIQ65597.1"/>
    </source>
</evidence>
<dbReference type="Gene3D" id="3.90.1200.10">
    <property type="match status" value="1"/>
</dbReference>
<evidence type="ECO:0000313" key="3">
    <source>
        <dbReference type="Proteomes" id="UP000032066"/>
    </source>
</evidence>
<organism evidence="2 3">
    <name type="scientific">Kitasatospora griseola</name>
    <name type="common">Streptomyces griseolosporeus</name>
    <dbReference type="NCBI Taxonomy" id="2064"/>
    <lineage>
        <taxon>Bacteria</taxon>
        <taxon>Bacillati</taxon>
        <taxon>Actinomycetota</taxon>
        <taxon>Actinomycetes</taxon>
        <taxon>Kitasatosporales</taxon>
        <taxon>Streptomycetaceae</taxon>
        <taxon>Kitasatospora</taxon>
    </lineage>
</organism>
<sequence>MTLHEDETPTDESLVRRLLAEQRPEWAELSIRPAGSGTDNRMFRLGDGLLVRLPRTPGTAGAVRKEQVWLPRLAPELACEAPEPVHEGVPGSGFPLPWSVYRWIEGVEPGPDSVPDWGAFGTELAAAVRSLHALPLPPEDAREGLHWYRGGELTPCDPRVGEYFAQARTLPGLDLDLDRLQAIWRAALALPAPSGPQVWLHGDLKPSNVLVQDGRLRAMIDFGGLSIGFPDAEHAPLWDFPAAARHAYRAALDVNEQTWQRACGWAVAVAIAGVPYYWESDPAFAAECVARLRAVLDDPAGL</sequence>
<dbReference type="InterPro" id="IPR011009">
    <property type="entry name" value="Kinase-like_dom_sf"/>
</dbReference>
<gene>
    <name evidence="2" type="ORF">TR51_17375</name>
</gene>
<keyword evidence="3" id="KW-1185">Reference proteome</keyword>
<dbReference type="AlphaFoldDB" id="A0A0D0PZ71"/>
<dbReference type="CDD" id="cd05155">
    <property type="entry name" value="APH_ChoK_like_1"/>
    <property type="match status" value="1"/>
</dbReference>
<dbReference type="Gene3D" id="3.30.200.20">
    <property type="entry name" value="Phosphorylase Kinase, domain 1"/>
    <property type="match status" value="1"/>
</dbReference>
<feature type="domain" description="Aminoglycoside phosphotransferase" evidence="1">
    <location>
        <begin position="31"/>
        <end position="264"/>
    </location>
</feature>
<dbReference type="STRING" id="2064.TR51_17375"/>